<gene>
    <name evidence="1" type="ORF">UFOPK1493_03966</name>
</gene>
<dbReference type="AlphaFoldDB" id="A0A6J6G7T5"/>
<name>A0A6J6G7T5_9ZZZZ</name>
<protein>
    <submittedName>
        <fullName evidence="1">Unannotated protein</fullName>
    </submittedName>
</protein>
<organism evidence="1">
    <name type="scientific">freshwater metagenome</name>
    <dbReference type="NCBI Taxonomy" id="449393"/>
    <lineage>
        <taxon>unclassified sequences</taxon>
        <taxon>metagenomes</taxon>
        <taxon>ecological metagenomes</taxon>
    </lineage>
</organism>
<sequence length="91" mass="9290">MPGRCRVEGHPSTVGRGFHSACSAEVTTPVEHSSINWDAAGQTRANLAVVALGTATSVTERAINRGGAADEWVAAASVNDGWRGGAGSSNR</sequence>
<proteinExistence type="predicted"/>
<reference evidence="1" key="1">
    <citation type="submission" date="2020-05" db="EMBL/GenBank/DDBJ databases">
        <authorList>
            <person name="Chiriac C."/>
            <person name="Salcher M."/>
            <person name="Ghai R."/>
            <person name="Kavagutti S V."/>
        </authorList>
    </citation>
    <scope>NUCLEOTIDE SEQUENCE</scope>
</reference>
<dbReference type="EMBL" id="CAEZSR010000264">
    <property type="protein sequence ID" value="CAB4595234.1"/>
    <property type="molecule type" value="Genomic_DNA"/>
</dbReference>
<accession>A0A6J6G7T5</accession>
<evidence type="ECO:0000313" key="1">
    <source>
        <dbReference type="EMBL" id="CAB4595234.1"/>
    </source>
</evidence>